<keyword evidence="1 2" id="KW-0812">Transmembrane</keyword>
<accession>A0A072TY08</accession>
<reference evidence="2 4" key="2">
    <citation type="journal article" date="2014" name="BMC Genomics">
        <title>An improved genome release (version Mt4.0) for the model legume Medicago truncatula.</title>
        <authorList>
            <person name="Tang H."/>
            <person name="Krishnakumar V."/>
            <person name="Bidwell S."/>
            <person name="Rosen B."/>
            <person name="Chan A."/>
            <person name="Zhou S."/>
            <person name="Gentzbittel L."/>
            <person name="Childs K.L."/>
            <person name="Yandell M."/>
            <person name="Gundlach H."/>
            <person name="Mayer K.F."/>
            <person name="Schwartz D.C."/>
            <person name="Town C.D."/>
        </authorList>
    </citation>
    <scope>GENOME REANNOTATION</scope>
    <source>
        <strain evidence="2">A17</strain>
        <strain evidence="3 4">cv. Jemalong A17</strain>
    </source>
</reference>
<gene>
    <name evidence="2" type="ordered locus">MTR_8g018715</name>
</gene>
<dbReference type="Proteomes" id="UP000002051">
    <property type="component" value="Chromosome 8"/>
</dbReference>
<reference evidence="3" key="3">
    <citation type="submission" date="2015-04" db="UniProtKB">
        <authorList>
            <consortium name="EnsemblPlants"/>
        </authorList>
    </citation>
    <scope>IDENTIFICATION</scope>
    <source>
        <strain evidence="3">cv. Jemalong A17</strain>
    </source>
</reference>
<feature type="transmembrane region" description="Helical" evidence="1">
    <location>
        <begin position="30"/>
        <end position="61"/>
    </location>
</feature>
<sequence>MCNFCGHFYGAVKKLTFLKKLFFLANRISWWWTVAAVFRLFLVAVFCLLTVVPSLGVVLAAAAACFPLGQQHVAVVGILSVGKSFSLCGVCMGLRCWLIYGTFVIFLTILQLVRLVRVCFSIKFANSKK</sequence>
<keyword evidence="4" id="KW-1185">Reference proteome</keyword>
<keyword evidence="1" id="KW-1133">Transmembrane helix</keyword>
<protein>
    <submittedName>
        <fullName evidence="2">Transmembrane protein, putative</fullName>
    </submittedName>
</protein>
<reference evidence="2 4" key="1">
    <citation type="journal article" date="2011" name="Nature">
        <title>The Medicago genome provides insight into the evolution of rhizobial symbioses.</title>
        <authorList>
            <person name="Young N.D."/>
            <person name="Debelle F."/>
            <person name="Oldroyd G.E."/>
            <person name="Geurts R."/>
            <person name="Cannon S.B."/>
            <person name="Udvardi M.K."/>
            <person name="Benedito V.A."/>
            <person name="Mayer K.F."/>
            <person name="Gouzy J."/>
            <person name="Schoof H."/>
            <person name="Van de Peer Y."/>
            <person name="Proost S."/>
            <person name="Cook D.R."/>
            <person name="Meyers B.C."/>
            <person name="Spannagl M."/>
            <person name="Cheung F."/>
            <person name="De Mita S."/>
            <person name="Krishnakumar V."/>
            <person name="Gundlach H."/>
            <person name="Zhou S."/>
            <person name="Mudge J."/>
            <person name="Bharti A.K."/>
            <person name="Murray J.D."/>
            <person name="Naoumkina M.A."/>
            <person name="Rosen B."/>
            <person name="Silverstein K.A."/>
            <person name="Tang H."/>
            <person name="Rombauts S."/>
            <person name="Zhao P.X."/>
            <person name="Zhou P."/>
            <person name="Barbe V."/>
            <person name="Bardou P."/>
            <person name="Bechner M."/>
            <person name="Bellec A."/>
            <person name="Berger A."/>
            <person name="Berges H."/>
            <person name="Bidwell S."/>
            <person name="Bisseling T."/>
            <person name="Choisne N."/>
            <person name="Couloux A."/>
            <person name="Denny R."/>
            <person name="Deshpande S."/>
            <person name="Dai X."/>
            <person name="Doyle J.J."/>
            <person name="Dudez A.M."/>
            <person name="Farmer A.D."/>
            <person name="Fouteau S."/>
            <person name="Franken C."/>
            <person name="Gibelin C."/>
            <person name="Gish J."/>
            <person name="Goldstein S."/>
            <person name="Gonzalez A.J."/>
            <person name="Green P.J."/>
            <person name="Hallab A."/>
            <person name="Hartog M."/>
            <person name="Hua A."/>
            <person name="Humphray S.J."/>
            <person name="Jeong D.H."/>
            <person name="Jing Y."/>
            <person name="Jocker A."/>
            <person name="Kenton S.M."/>
            <person name="Kim D.J."/>
            <person name="Klee K."/>
            <person name="Lai H."/>
            <person name="Lang C."/>
            <person name="Lin S."/>
            <person name="Macmil S.L."/>
            <person name="Magdelenat G."/>
            <person name="Matthews L."/>
            <person name="McCorrison J."/>
            <person name="Monaghan E.L."/>
            <person name="Mun J.H."/>
            <person name="Najar F.Z."/>
            <person name="Nicholson C."/>
            <person name="Noirot C."/>
            <person name="O'Bleness M."/>
            <person name="Paule C.R."/>
            <person name="Poulain J."/>
            <person name="Prion F."/>
            <person name="Qin B."/>
            <person name="Qu C."/>
            <person name="Retzel E.F."/>
            <person name="Riddle C."/>
            <person name="Sallet E."/>
            <person name="Samain S."/>
            <person name="Samson N."/>
            <person name="Sanders I."/>
            <person name="Saurat O."/>
            <person name="Scarpelli C."/>
            <person name="Schiex T."/>
            <person name="Segurens B."/>
            <person name="Severin A.J."/>
            <person name="Sherrier D.J."/>
            <person name="Shi R."/>
            <person name="Sims S."/>
            <person name="Singer S.R."/>
            <person name="Sinharoy S."/>
            <person name="Sterck L."/>
            <person name="Viollet A."/>
            <person name="Wang B.B."/>
            <person name="Wang K."/>
            <person name="Wang M."/>
            <person name="Wang X."/>
            <person name="Warfsmann J."/>
            <person name="Weissenbach J."/>
            <person name="White D.D."/>
            <person name="White J.D."/>
            <person name="Wiley G.B."/>
            <person name="Wincker P."/>
            <person name="Xing Y."/>
            <person name="Yang L."/>
            <person name="Yao Z."/>
            <person name="Ying F."/>
            <person name="Zhai J."/>
            <person name="Zhou L."/>
            <person name="Zuber A."/>
            <person name="Denarie J."/>
            <person name="Dixon R.A."/>
            <person name="May G.D."/>
            <person name="Schwartz D.C."/>
            <person name="Rogers J."/>
            <person name="Quetier F."/>
            <person name="Town C.D."/>
            <person name="Roe B.A."/>
        </authorList>
    </citation>
    <scope>NUCLEOTIDE SEQUENCE [LARGE SCALE GENOMIC DNA]</scope>
    <source>
        <strain evidence="2">A17</strain>
        <strain evidence="3 4">cv. Jemalong A17</strain>
    </source>
</reference>
<keyword evidence="1" id="KW-0472">Membrane</keyword>
<proteinExistence type="predicted"/>
<dbReference type="AlphaFoldDB" id="A0A072TY08"/>
<evidence type="ECO:0000313" key="2">
    <source>
        <dbReference type="EMBL" id="KEH18415.1"/>
    </source>
</evidence>
<evidence type="ECO:0000256" key="1">
    <source>
        <dbReference type="SAM" id="Phobius"/>
    </source>
</evidence>
<name>A0A072TY08_MEDTR</name>
<organism evidence="2 4">
    <name type="scientific">Medicago truncatula</name>
    <name type="common">Barrel medic</name>
    <name type="synonym">Medicago tribuloides</name>
    <dbReference type="NCBI Taxonomy" id="3880"/>
    <lineage>
        <taxon>Eukaryota</taxon>
        <taxon>Viridiplantae</taxon>
        <taxon>Streptophyta</taxon>
        <taxon>Embryophyta</taxon>
        <taxon>Tracheophyta</taxon>
        <taxon>Spermatophyta</taxon>
        <taxon>Magnoliopsida</taxon>
        <taxon>eudicotyledons</taxon>
        <taxon>Gunneridae</taxon>
        <taxon>Pentapetalae</taxon>
        <taxon>rosids</taxon>
        <taxon>fabids</taxon>
        <taxon>Fabales</taxon>
        <taxon>Fabaceae</taxon>
        <taxon>Papilionoideae</taxon>
        <taxon>50 kb inversion clade</taxon>
        <taxon>NPAAA clade</taxon>
        <taxon>Hologalegina</taxon>
        <taxon>IRL clade</taxon>
        <taxon>Trifolieae</taxon>
        <taxon>Medicago</taxon>
    </lineage>
</organism>
<dbReference type="EMBL" id="CM001224">
    <property type="protein sequence ID" value="KEH18415.1"/>
    <property type="molecule type" value="Genomic_DNA"/>
</dbReference>
<evidence type="ECO:0000313" key="4">
    <source>
        <dbReference type="Proteomes" id="UP000002051"/>
    </source>
</evidence>
<feature type="transmembrane region" description="Helical" evidence="1">
    <location>
        <begin position="98"/>
        <end position="120"/>
    </location>
</feature>
<dbReference type="HOGENOM" id="CLU_1952027_0_0_1"/>
<evidence type="ECO:0000313" key="3">
    <source>
        <dbReference type="EnsemblPlants" id="KEH18415"/>
    </source>
</evidence>
<dbReference type="EnsemblPlants" id="KEH18415">
    <property type="protein sequence ID" value="KEH18415"/>
    <property type="gene ID" value="MTR_8g018715"/>
</dbReference>